<feature type="compositionally biased region" description="Low complexity" evidence="8">
    <location>
        <begin position="638"/>
        <end position="650"/>
    </location>
</feature>
<dbReference type="GO" id="GO:0051301">
    <property type="term" value="P:cell division"/>
    <property type="evidence" value="ECO:0007669"/>
    <property type="project" value="UniProtKB-KW"/>
</dbReference>
<sequence>MAGAEIKAAKLVLDIGNQLAARKTCPNKDFIIKLLKQASSSLLELKQTSSLKPAIKPLSDSLIKHGLLLQKDKDVRLLVAICFCEIIRILAPDPGFSDEVVRDIFKLFLSIFEELADTQSPYFLRRVKLLETVAKLEFCVLMLDLDTDTEDLVLDMFNTFFNVVREDCPPSLVSAMSWIIALIFKAEVSEPHFKVILQNLLKEDKDTSPVSFQLAVSVIQSCREELEPFVCQFLRSCMEKDAVATELEGFYHEIIFQIFQFAPKMLFAIIPNLTQELMKDRVDARIKAINLIGRLFMLPENHFSPEYRPLFIEFLNRFSDKSTDVRLSALLCAKSFYVTNRSGTESFELLAALKGRLLDFDDKVRTQAVTMVSDLARSNVNSFPPELISRAAERLRDTKASKVGAELAEELFPASLSMEERTRHWMFLFSLFTPAHLKALNTILSQKRRLVSDLEGLSSSSSARLDAFDMQILAHCKSKYVDNLAVAQTYSLFGDMSKTDNIWKKVRDTTQGDKSHKTIANHHSEVTEARQELDYYRVFPAKCRNDASAYQRQAAIPVLSTDKSALAATHSMFATPRNPRQGPVSFTSDGTTVANSALTPKAMVMLRQLMARLDSTTPRPTPAPPHFDHSGISPLGLSVSASSGIDSSASEHMTGT</sequence>
<dbReference type="GO" id="GO:0005634">
    <property type="term" value="C:nucleus"/>
    <property type="evidence" value="ECO:0007669"/>
    <property type="project" value="UniProtKB-SubCell"/>
</dbReference>
<evidence type="ECO:0000256" key="2">
    <source>
        <dbReference type="ARBA" id="ARBA00022618"/>
    </source>
</evidence>
<organism evidence="9 10">
    <name type="scientific">Escallonia herrerae</name>
    <dbReference type="NCBI Taxonomy" id="1293975"/>
    <lineage>
        <taxon>Eukaryota</taxon>
        <taxon>Viridiplantae</taxon>
        <taxon>Streptophyta</taxon>
        <taxon>Embryophyta</taxon>
        <taxon>Tracheophyta</taxon>
        <taxon>Spermatophyta</taxon>
        <taxon>Magnoliopsida</taxon>
        <taxon>eudicotyledons</taxon>
        <taxon>Gunneridae</taxon>
        <taxon>Pentapetalae</taxon>
        <taxon>asterids</taxon>
        <taxon>campanulids</taxon>
        <taxon>Escalloniales</taxon>
        <taxon>Escalloniaceae</taxon>
        <taxon>Escallonia</taxon>
    </lineage>
</organism>
<dbReference type="Pfam" id="PF20168">
    <property type="entry name" value="PDS5"/>
    <property type="match status" value="2"/>
</dbReference>
<evidence type="ECO:0000256" key="5">
    <source>
        <dbReference type="ARBA" id="ARBA00023204"/>
    </source>
</evidence>
<dbReference type="GO" id="GO:0035825">
    <property type="term" value="P:homologous recombination"/>
    <property type="evidence" value="ECO:0007669"/>
    <property type="project" value="UniProtKB-ARBA"/>
</dbReference>
<evidence type="ECO:0000256" key="1">
    <source>
        <dbReference type="ARBA" id="ARBA00004123"/>
    </source>
</evidence>
<protein>
    <submittedName>
        <fullName evidence="9">Uncharacterized protein</fullName>
    </submittedName>
</protein>
<evidence type="ECO:0000256" key="7">
    <source>
        <dbReference type="ARBA" id="ARBA00023306"/>
    </source>
</evidence>
<dbReference type="GO" id="GO:0006281">
    <property type="term" value="P:DNA repair"/>
    <property type="evidence" value="ECO:0007669"/>
    <property type="project" value="UniProtKB-KW"/>
</dbReference>
<dbReference type="GO" id="GO:0007064">
    <property type="term" value="P:mitotic sister chromatid cohesion"/>
    <property type="evidence" value="ECO:0007669"/>
    <property type="project" value="InterPro"/>
</dbReference>
<evidence type="ECO:0000313" key="9">
    <source>
        <dbReference type="EMBL" id="KAK3012419.1"/>
    </source>
</evidence>
<dbReference type="InterPro" id="IPR016024">
    <property type="entry name" value="ARM-type_fold"/>
</dbReference>
<keyword evidence="3" id="KW-0227">DNA damage</keyword>
<dbReference type="EMBL" id="JAVXUP010001379">
    <property type="protein sequence ID" value="KAK3012419.1"/>
    <property type="molecule type" value="Genomic_DNA"/>
</dbReference>
<gene>
    <name evidence="9" type="ORF">RJ639_010650</name>
</gene>
<evidence type="ECO:0000256" key="6">
    <source>
        <dbReference type="ARBA" id="ARBA00023242"/>
    </source>
</evidence>
<dbReference type="CDD" id="cd19953">
    <property type="entry name" value="PDS5"/>
    <property type="match status" value="1"/>
</dbReference>
<keyword evidence="2" id="KW-0132">Cell division</keyword>
<dbReference type="PANTHER" id="PTHR12663:SF50">
    <property type="entry name" value="SISTER CHROMATID COHESION PROTEIN PDS5 HOMOLOG B"/>
    <property type="match status" value="1"/>
</dbReference>
<dbReference type="Proteomes" id="UP001188597">
    <property type="component" value="Unassembled WGS sequence"/>
</dbReference>
<proteinExistence type="predicted"/>
<dbReference type="GO" id="GO:0000785">
    <property type="term" value="C:chromatin"/>
    <property type="evidence" value="ECO:0007669"/>
    <property type="project" value="TreeGrafter"/>
</dbReference>
<keyword evidence="5" id="KW-0234">DNA repair</keyword>
<accession>A0AA89APY3</accession>
<keyword evidence="4" id="KW-0498">Mitosis</keyword>
<evidence type="ECO:0000313" key="10">
    <source>
        <dbReference type="Proteomes" id="UP001188597"/>
    </source>
</evidence>
<dbReference type="PANTHER" id="PTHR12663">
    <property type="entry name" value="ANDROGEN INDUCED INHIBITOR OF PROLIFERATION AS3 / PDS5-RELATED"/>
    <property type="match status" value="1"/>
</dbReference>
<evidence type="ECO:0000256" key="4">
    <source>
        <dbReference type="ARBA" id="ARBA00022776"/>
    </source>
</evidence>
<reference evidence="9" key="1">
    <citation type="submission" date="2022-12" db="EMBL/GenBank/DDBJ databases">
        <title>Draft genome assemblies for two species of Escallonia (Escalloniales).</title>
        <authorList>
            <person name="Chanderbali A."/>
            <person name="Dervinis C."/>
            <person name="Anghel I."/>
            <person name="Soltis D."/>
            <person name="Soltis P."/>
            <person name="Zapata F."/>
        </authorList>
    </citation>
    <scope>NUCLEOTIDE SEQUENCE</scope>
    <source>
        <strain evidence="9">UCBG64.0493</strain>
        <tissue evidence="9">Leaf</tissue>
    </source>
</reference>
<keyword evidence="10" id="KW-1185">Reference proteome</keyword>
<dbReference type="InterPro" id="IPR011989">
    <property type="entry name" value="ARM-like"/>
</dbReference>
<keyword evidence="7" id="KW-0131">Cell cycle</keyword>
<dbReference type="InterPro" id="IPR039776">
    <property type="entry name" value="Pds5"/>
</dbReference>
<name>A0AA89APY3_9ASTE</name>
<comment type="subcellular location">
    <subcellularLocation>
        <location evidence="1">Nucleus</location>
    </subcellularLocation>
</comment>
<keyword evidence="6" id="KW-0539">Nucleus</keyword>
<dbReference type="Gene3D" id="1.25.10.10">
    <property type="entry name" value="Leucine-rich Repeat Variant"/>
    <property type="match status" value="1"/>
</dbReference>
<evidence type="ECO:0000256" key="8">
    <source>
        <dbReference type="SAM" id="MobiDB-lite"/>
    </source>
</evidence>
<comment type="caution">
    <text evidence="9">The sequence shown here is derived from an EMBL/GenBank/DDBJ whole genome shotgun (WGS) entry which is preliminary data.</text>
</comment>
<dbReference type="SUPFAM" id="SSF48371">
    <property type="entry name" value="ARM repeat"/>
    <property type="match status" value="1"/>
</dbReference>
<feature type="region of interest" description="Disordered" evidence="8">
    <location>
        <begin position="615"/>
        <end position="656"/>
    </location>
</feature>
<evidence type="ECO:0000256" key="3">
    <source>
        <dbReference type="ARBA" id="ARBA00022763"/>
    </source>
</evidence>
<dbReference type="AlphaFoldDB" id="A0AA89APY3"/>